<dbReference type="KEGG" id="nmo:Nmlp_1830"/>
<accession>M1Y0M5</accession>
<dbReference type="AlphaFoldDB" id="M1Y0M5"/>
<dbReference type="STRING" id="268739.Nmlp_1830"/>
<evidence type="ECO:0000313" key="1">
    <source>
        <dbReference type="EMBL" id="CCQ36018.1"/>
    </source>
</evidence>
<dbReference type="RefSeq" id="WP_015408845.1">
    <property type="nucleotide sequence ID" value="NC_020388.1"/>
</dbReference>
<dbReference type="Proteomes" id="UP000011867">
    <property type="component" value="Chromosome"/>
</dbReference>
<name>M1Y0M5_NATM8</name>
<gene>
    <name evidence="1" type="ordered locus">Nmlp_1830</name>
</gene>
<dbReference type="HOGENOM" id="CLU_2433945_0_0_2"/>
<dbReference type="GeneID" id="14650930"/>
<proteinExistence type="predicted"/>
<evidence type="ECO:0008006" key="3">
    <source>
        <dbReference type="Google" id="ProtNLM"/>
    </source>
</evidence>
<keyword evidence="2" id="KW-1185">Reference proteome</keyword>
<sequence length="90" mass="9939">MAVRRREVLEHLAAASDAERRETTTTETLTAALDAERRAVETQLKRLTGCELARTYPDGRVRVTITGEELLELDTEGTLIVDEPNGGSEL</sequence>
<evidence type="ECO:0000313" key="2">
    <source>
        <dbReference type="Proteomes" id="UP000011867"/>
    </source>
</evidence>
<reference evidence="1 2" key="1">
    <citation type="journal article" date="2013" name="Genome Announc.">
        <title>Genome of the haloarchaeon Natronomonas moolapensis, a neutrophilic member of a previously haloalkaliphilic genus.</title>
        <authorList>
            <person name="Dyall-Smith M.L."/>
            <person name="Pfeiffer F."/>
            <person name="Oberwinkler T."/>
            <person name="Klee K."/>
            <person name="Rampp M."/>
            <person name="Palm P."/>
            <person name="Gross K."/>
            <person name="Schuster S.C."/>
            <person name="Oesterhelt D."/>
        </authorList>
    </citation>
    <scope>NUCLEOTIDE SEQUENCE [LARGE SCALE GENOMIC DNA]</scope>
    <source>
        <strain evidence="2">DSM 18674 / JCM 14361 / 8.8.11</strain>
    </source>
</reference>
<dbReference type="EMBL" id="HF582854">
    <property type="protein sequence ID" value="CCQ36018.1"/>
    <property type="molecule type" value="Genomic_DNA"/>
</dbReference>
<dbReference type="eggNOG" id="ENOG502N5CS">
    <property type="taxonomic scope" value="Archaea"/>
</dbReference>
<protein>
    <recommendedName>
        <fullName evidence="3">ArsR family transcriptional regulator</fullName>
    </recommendedName>
</protein>
<organism evidence="1 2">
    <name type="scientific">Natronomonas moolapensis (strain DSM 18674 / CECT 7526 / JCM 14361 / 8.8.11)</name>
    <dbReference type="NCBI Taxonomy" id="268739"/>
    <lineage>
        <taxon>Archaea</taxon>
        <taxon>Methanobacteriati</taxon>
        <taxon>Methanobacteriota</taxon>
        <taxon>Stenosarchaea group</taxon>
        <taxon>Halobacteria</taxon>
        <taxon>Halobacteriales</taxon>
        <taxon>Natronomonadaceae</taxon>
        <taxon>Natronomonas</taxon>
    </lineage>
</organism>